<dbReference type="EMBL" id="UINC01014726">
    <property type="protein sequence ID" value="SVA62599.1"/>
    <property type="molecule type" value="Genomic_DNA"/>
</dbReference>
<dbReference type="AlphaFoldDB" id="A0A381XCZ4"/>
<evidence type="ECO:0000313" key="1">
    <source>
        <dbReference type="EMBL" id="SVA62599.1"/>
    </source>
</evidence>
<proteinExistence type="predicted"/>
<name>A0A381XCZ4_9ZZZZ</name>
<sequence length="47" mass="5160">MPEFGAHIVIDTLMAVGVRQLLSLSGNQILALYDATIGRNIEIIHVR</sequence>
<protein>
    <submittedName>
        <fullName evidence="1">Uncharacterized protein</fullName>
    </submittedName>
</protein>
<gene>
    <name evidence="1" type="ORF">METZ01_LOCUS115453</name>
</gene>
<accession>A0A381XCZ4</accession>
<reference evidence="1" key="1">
    <citation type="submission" date="2018-05" db="EMBL/GenBank/DDBJ databases">
        <authorList>
            <person name="Lanie J.A."/>
            <person name="Ng W.-L."/>
            <person name="Kazmierczak K.M."/>
            <person name="Andrzejewski T.M."/>
            <person name="Davidsen T.M."/>
            <person name="Wayne K.J."/>
            <person name="Tettelin H."/>
            <person name="Glass J.I."/>
            <person name="Rusch D."/>
            <person name="Podicherti R."/>
            <person name="Tsui H.-C.T."/>
            <person name="Winkler M.E."/>
        </authorList>
    </citation>
    <scope>NUCLEOTIDE SEQUENCE</scope>
</reference>
<organism evidence="1">
    <name type="scientific">marine metagenome</name>
    <dbReference type="NCBI Taxonomy" id="408172"/>
    <lineage>
        <taxon>unclassified sequences</taxon>
        <taxon>metagenomes</taxon>
        <taxon>ecological metagenomes</taxon>
    </lineage>
</organism>